<evidence type="ECO:0000313" key="2">
    <source>
        <dbReference type="Proteomes" id="UP000663720"/>
    </source>
</evidence>
<name>A0A975GHM5_9BACT</name>
<dbReference type="Proteomes" id="UP000663720">
    <property type="component" value="Chromosome"/>
</dbReference>
<protein>
    <submittedName>
        <fullName evidence="1">Uncharacterized protein</fullName>
    </submittedName>
</protein>
<dbReference type="EMBL" id="CP061799">
    <property type="protein sequence ID" value="QTA81479.1"/>
    <property type="molecule type" value="Genomic_DNA"/>
</dbReference>
<dbReference type="KEGG" id="dli:dnl_38160"/>
<gene>
    <name evidence="1" type="ORF">dnl_38160</name>
</gene>
<reference evidence="1" key="1">
    <citation type="journal article" date="2021" name="Microb. Physiol.">
        <title>Proteogenomic Insights into the Physiology of Marine, Sulfate-Reducing, Filamentous Desulfonema limicola and Desulfonema magnum.</title>
        <authorList>
            <person name="Schnaars V."/>
            <person name="Wohlbrand L."/>
            <person name="Scheve S."/>
            <person name="Hinrichs C."/>
            <person name="Reinhardt R."/>
            <person name="Rabus R."/>
        </authorList>
    </citation>
    <scope>NUCLEOTIDE SEQUENCE</scope>
    <source>
        <strain evidence="1">5ac10</strain>
    </source>
</reference>
<proteinExistence type="predicted"/>
<keyword evidence="2" id="KW-1185">Reference proteome</keyword>
<accession>A0A975GHM5</accession>
<evidence type="ECO:0000313" key="1">
    <source>
        <dbReference type="EMBL" id="QTA81479.1"/>
    </source>
</evidence>
<organism evidence="1 2">
    <name type="scientific">Desulfonema limicola</name>
    <dbReference type="NCBI Taxonomy" id="45656"/>
    <lineage>
        <taxon>Bacteria</taxon>
        <taxon>Pseudomonadati</taxon>
        <taxon>Thermodesulfobacteriota</taxon>
        <taxon>Desulfobacteria</taxon>
        <taxon>Desulfobacterales</taxon>
        <taxon>Desulfococcaceae</taxon>
        <taxon>Desulfonema</taxon>
    </lineage>
</organism>
<dbReference type="AlphaFoldDB" id="A0A975GHM5"/>
<sequence>MKKSCIENYYHPRAFERHYGLNENSFPLLGEADNVKQIIKTYKAENSITQNVKEKNNLEVFEAMTDSEWRESVEEELVTFLREIVE</sequence>